<protein>
    <recommendedName>
        <fullName evidence="11">Glutathione hydrolase proenzyme</fullName>
        <ecNumber evidence="11">2.3.2.2</ecNumber>
        <ecNumber evidence="11">3.4.19.13</ecNumber>
    </recommendedName>
    <component>
        <recommendedName>
            <fullName evidence="11">Glutathione hydrolase large chain</fullName>
        </recommendedName>
    </component>
    <component>
        <recommendedName>
            <fullName evidence="11">Glutathione hydrolase small chain</fullName>
        </recommendedName>
    </component>
</protein>
<evidence type="ECO:0000256" key="5">
    <source>
        <dbReference type="ARBA" id="ARBA00022801"/>
    </source>
</evidence>
<feature type="active site" description="Nucleophile" evidence="9">
    <location>
        <position position="384"/>
    </location>
</feature>
<evidence type="ECO:0000256" key="9">
    <source>
        <dbReference type="PIRSR" id="PIRSR600101-1"/>
    </source>
</evidence>
<feature type="signal peptide" evidence="12">
    <location>
        <begin position="1"/>
        <end position="21"/>
    </location>
</feature>
<evidence type="ECO:0000256" key="10">
    <source>
        <dbReference type="PIRSR" id="PIRSR600101-2"/>
    </source>
</evidence>
<dbReference type="OrthoDB" id="9781342at2"/>
<dbReference type="InterPro" id="IPR000101">
    <property type="entry name" value="GGT_peptidase"/>
</dbReference>
<evidence type="ECO:0000256" key="6">
    <source>
        <dbReference type="ARBA" id="ARBA00023145"/>
    </source>
</evidence>
<comment type="similarity">
    <text evidence="3 11">Belongs to the gamma-glutamyltransferase family.</text>
</comment>
<dbReference type="SUPFAM" id="SSF56235">
    <property type="entry name" value="N-terminal nucleophile aminohydrolases (Ntn hydrolases)"/>
    <property type="match status" value="1"/>
</dbReference>
<evidence type="ECO:0000256" key="11">
    <source>
        <dbReference type="RuleBase" id="RU368036"/>
    </source>
</evidence>
<dbReference type="Proteomes" id="UP000245765">
    <property type="component" value="Unassembled WGS sequence"/>
</dbReference>
<gene>
    <name evidence="13" type="primary">ggt</name>
    <name evidence="13" type="ORF">DFH01_16355</name>
</gene>
<dbReference type="PANTHER" id="PTHR43199:SF1">
    <property type="entry name" value="GLUTATHIONE HYDROLASE PROENZYME"/>
    <property type="match status" value="1"/>
</dbReference>
<accession>A0A317FEA1</accession>
<dbReference type="InterPro" id="IPR029055">
    <property type="entry name" value="Ntn_hydrolases_N"/>
</dbReference>
<dbReference type="EMBL" id="QGNA01000003">
    <property type="protein sequence ID" value="PWS36702.1"/>
    <property type="molecule type" value="Genomic_DNA"/>
</dbReference>
<name>A0A317FEA1_9PROT</name>
<keyword evidence="4 11" id="KW-0808">Transferase</keyword>
<sequence length="565" mass="58567">MRRLLALLALCLIAALPVAWAAQAQPATRHMIVAPHPMAAEAGLAVLREGGSALDAAIAAAVMLTLVEPQSSGIGGGGLMLHFGAADRRIEAWDGRETAPALASPDQFRRPDGQPMPFVAAMESGRSVGVPGLLRMLEHAHRRHGRLPWARLMAPTIQAAEAGFPVPERMAAAVGGAVAALRRDPAASAYFLDAGGDPWPPGHVLRNIALASTLRAVAAEGADALYTGPIAAEIVAAVQRHPNPGALSLADLANYLPRLRAVVCAPYRARQVCGMGPPTSGGVAVAQVLGMLARFDLAALDPAGEPAAHLLAEAGRLAFADRNLYLADDDYVRVPLRGLLDPAYVAGRAALIDPARAMAPPAAGDPPFREGRAAPQGAEQEAGTSHIVAFDAFGNAVSLTPTIEASMGSRIFVRGFLLNNQLTDFAFLPEQEGRPVANRLQPGKRPRSSTSPTIVLDALGRPEILAGSAGGSRIIFHVAQTLVAMLDWSMPPARAVALPRIGVIGTGPVELEAGTEAASLAPALQAMGHRTDVRANVSGLSVIRITPAGLLGAPDPRREGVALGD</sequence>
<dbReference type="EC" id="3.4.19.13" evidence="11"/>
<evidence type="ECO:0000256" key="3">
    <source>
        <dbReference type="ARBA" id="ARBA00009381"/>
    </source>
</evidence>
<comment type="subunit">
    <text evidence="11">This enzyme consists of two polypeptide chains, which are synthesized in precursor form from a single polypeptide.</text>
</comment>
<feature type="binding site" evidence="10">
    <location>
        <position position="424"/>
    </location>
    <ligand>
        <name>L-glutamate</name>
        <dbReference type="ChEBI" id="CHEBI:29985"/>
    </ligand>
</feature>
<evidence type="ECO:0000256" key="2">
    <source>
        <dbReference type="ARBA" id="ARBA00001089"/>
    </source>
</evidence>
<comment type="catalytic activity">
    <reaction evidence="1 11">
        <text>an S-substituted glutathione + H2O = an S-substituted L-cysteinylglycine + L-glutamate</text>
        <dbReference type="Rhea" id="RHEA:59468"/>
        <dbReference type="ChEBI" id="CHEBI:15377"/>
        <dbReference type="ChEBI" id="CHEBI:29985"/>
        <dbReference type="ChEBI" id="CHEBI:90779"/>
        <dbReference type="ChEBI" id="CHEBI:143103"/>
        <dbReference type="EC" id="3.4.19.13"/>
    </reaction>
</comment>
<dbReference type="NCBIfam" id="TIGR00066">
    <property type="entry name" value="g_glut_trans"/>
    <property type="match status" value="1"/>
</dbReference>
<comment type="catalytic activity">
    <reaction evidence="2 11">
        <text>glutathione + H2O = L-cysteinylglycine + L-glutamate</text>
        <dbReference type="Rhea" id="RHEA:28807"/>
        <dbReference type="ChEBI" id="CHEBI:15377"/>
        <dbReference type="ChEBI" id="CHEBI:29985"/>
        <dbReference type="ChEBI" id="CHEBI:57925"/>
        <dbReference type="ChEBI" id="CHEBI:61694"/>
        <dbReference type="EC" id="3.4.19.13"/>
    </reaction>
</comment>
<organism evidence="13 14">
    <name type="scientific">Falsiroseomonas bella</name>
    <dbReference type="NCBI Taxonomy" id="2184016"/>
    <lineage>
        <taxon>Bacteria</taxon>
        <taxon>Pseudomonadati</taxon>
        <taxon>Pseudomonadota</taxon>
        <taxon>Alphaproteobacteria</taxon>
        <taxon>Acetobacterales</taxon>
        <taxon>Roseomonadaceae</taxon>
        <taxon>Falsiroseomonas</taxon>
    </lineage>
</organism>
<keyword evidence="6 11" id="KW-0865">Zymogen</keyword>
<dbReference type="Gene3D" id="1.10.246.130">
    <property type="match status" value="1"/>
</dbReference>
<dbReference type="GO" id="GO:0036374">
    <property type="term" value="F:glutathione hydrolase activity"/>
    <property type="evidence" value="ECO:0007669"/>
    <property type="project" value="UniProtKB-UniRule"/>
</dbReference>
<dbReference type="GO" id="GO:0103068">
    <property type="term" value="F:leukotriene C4 gamma-glutamyl transferase activity"/>
    <property type="evidence" value="ECO:0007669"/>
    <property type="project" value="UniProtKB-EC"/>
</dbReference>
<dbReference type="UniPathway" id="UPA00204"/>
<evidence type="ECO:0000256" key="12">
    <source>
        <dbReference type="SAM" id="SignalP"/>
    </source>
</evidence>
<evidence type="ECO:0000256" key="7">
    <source>
        <dbReference type="ARBA" id="ARBA00023315"/>
    </source>
</evidence>
<dbReference type="InterPro" id="IPR043137">
    <property type="entry name" value="GGT_ssub_C"/>
</dbReference>
<keyword evidence="5 11" id="KW-0378">Hydrolase</keyword>
<proteinExistence type="inferred from homology"/>
<evidence type="ECO:0000256" key="1">
    <source>
        <dbReference type="ARBA" id="ARBA00001049"/>
    </source>
</evidence>
<dbReference type="EC" id="2.3.2.2" evidence="11"/>
<keyword evidence="12" id="KW-0732">Signal</keyword>
<evidence type="ECO:0000256" key="8">
    <source>
        <dbReference type="ARBA" id="ARBA00047417"/>
    </source>
</evidence>
<evidence type="ECO:0000256" key="4">
    <source>
        <dbReference type="ARBA" id="ARBA00022679"/>
    </source>
</evidence>
<dbReference type="GO" id="GO:0006751">
    <property type="term" value="P:glutathione catabolic process"/>
    <property type="evidence" value="ECO:0007669"/>
    <property type="project" value="UniProtKB-UniRule"/>
</dbReference>
<dbReference type="GO" id="GO:0006750">
    <property type="term" value="P:glutathione biosynthetic process"/>
    <property type="evidence" value="ECO:0007669"/>
    <property type="project" value="UniProtKB-KW"/>
</dbReference>
<comment type="catalytic activity">
    <reaction evidence="8 11">
        <text>an N-terminal (5-L-glutamyl)-[peptide] + an alpha-amino acid = 5-L-glutamyl amino acid + an N-terminal L-alpha-aminoacyl-[peptide]</text>
        <dbReference type="Rhea" id="RHEA:23904"/>
        <dbReference type="Rhea" id="RHEA-COMP:9780"/>
        <dbReference type="Rhea" id="RHEA-COMP:9795"/>
        <dbReference type="ChEBI" id="CHEBI:77644"/>
        <dbReference type="ChEBI" id="CHEBI:78597"/>
        <dbReference type="ChEBI" id="CHEBI:78599"/>
        <dbReference type="ChEBI" id="CHEBI:78608"/>
        <dbReference type="EC" id="2.3.2.2"/>
    </reaction>
</comment>
<feature type="binding site" evidence="10">
    <location>
        <begin position="448"/>
        <end position="449"/>
    </location>
    <ligand>
        <name>L-glutamate</name>
        <dbReference type="ChEBI" id="CHEBI:29985"/>
    </ligand>
</feature>
<dbReference type="Pfam" id="PF01019">
    <property type="entry name" value="G_glu_transpept"/>
    <property type="match status" value="1"/>
</dbReference>
<feature type="chain" id="PRO_5016468268" description="Glutathione hydrolase proenzyme" evidence="12">
    <location>
        <begin position="22"/>
        <end position="565"/>
    </location>
</feature>
<dbReference type="InterPro" id="IPR051792">
    <property type="entry name" value="GGT_bact"/>
</dbReference>
<evidence type="ECO:0000313" key="14">
    <source>
        <dbReference type="Proteomes" id="UP000245765"/>
    </source>
</evidence>
<comment type="caution">
    <text evidence="13">The sequence shown here is derived from an EMBL/GenBank/DDBJ whole genome shotgun (WGS) entry which is preliminary data.</text>
</comment>
<keyword evidence="11" id="KW-0317">Glutathione biosynthesis</keyword>
<feature type="binding site" evidence="10">
    <location>
        <position position="96"/>
    </location>
    <ligand>
        <name>L-glutamate</name>
        <dbReference type="ChEBI" id="CHEBI:29985"/>
    </ligand>
</feature>
<dbReference type="PRINTS" id="PR01210">
    <property type="entry name" value="GGTRANSPTASE"/>
</dbReference>
<dbReference type="PANTHER" id="PTHR43199">
    <property type="entry name" value="GLUTATHIONE HYDROLASE"/>
    <property type="match status" value="1"/>
</dbReference>
<keyword evidence="7 11" id="KW-0012">Acyltransferase</keyword>
<comment type="PTM">
    <text evidence="11">Cleaved by autocatalysis into a large and a small subunit.</text>
</comment>
<dbReference type="Gene3D" id="3.60.20.40">
    <property type="match status" value="1"/>
</dbReference>
<dbReference type="InterPro" id="IPR043138">
    <property type="entry name" value="GGT_lsub"/>
</dbReference>
<comment type="pathway">
    <text evidence="11">Sulfur metabolism; glutathione metabolism.</text>
</comment>
<evidence type="ECO:0000313" key="13">
    <source>
        <dbReference type="EMBL" id="PWS36702.1"/>
    </source>
</evidence>
<dbReference type="RefSeq" id="WP_109871495.1">
    <property type="nucleotide sequence ID" value="NZ_QGNA01000003.1"/>
</dbReference>
<feature type="binding site" evidence="10">
    <location>
        <position position="471"/>
    </location>
    <ligand>
        <name>L-glutamate</name>
        <dbReference type="ChEBI" id="CHEBI:29985"/>
    </ligand>
</feature>
<reference evidence="14" key="1">
    <citation type="submission" date="2018-05" db="EMBL/GenBank/DDBJ databases">
        <authorList>
            <person name="Du Z."/>
            <person name="Wang X."/>
        </authorList>
    </citation>
    <scope>NUCLEOTIDE SEQUENCE [LARGE SCALE GENOMIC DNA]</scope>
    <source>
        <strain evidence="14">CQN31</strain>
    </source>
</reference>
<dbReference type="AlphaFoldDB" id="A0A317FEA1"/>
<keyword evidence="14" id="KW-1185">Reference proteome</keyword>